<evidence type="ECO:0000313" key="3">
    <source>
        <dbReference type="Proteomes" id="UP001218895"/>
    </source>
</evidence>
<dbReference type="Pfam" id="PF09359">
    <property type="entry name" value="VTC"/>
    <property type="match status" value="1"/>
</dbReference>
<dbReference type="Gene3D" id="3.20.100.30">
    <property type="entry name" value="VTC, catalytic tunnel domain"/>
    <property type="match status" value="1"/>
</dbReference>
<dbReference type="InterPro" id="IPR042267">
    <property type="entry name" value="VTC_sf"/>
</dbReference>
<reference evidence="2" key="1">
    <citation type="submission" date="2022-01" db="EMBL/GenBank/DDBJ databases">
        <title>Complete genome of Methanomicrobium antiquum DSM 21220.</title>
        <authorList>
            <person name="Chen S.-C."/>
            <person name="You Y.-T."/>
            <person name="Zhou Y.-Z."/>
            <person name="Lai M.-C."/>
        </authorList>
    </citation>
    <scope>NUCLEOTIDE SEQUENCE</scope>
    <source>
        <strain evidence="2">DSM 21220</strain>
    </source>
</reference>
<accession>A0AAF0FMG5</accession>
<dbReference type="Proteomes" id="UP001218895">
    <property type="component" value="Chromosome"/>
</dbReference>
<protein>
    <submittedName>
        <fullName evidence="2">Polyphosphate polymerase domain-containing protein</fullName>
    </submittedName>
</protein>
<proteinExistence type="predicted"/>
<name>A0AAF0FMG5_9EURY</name>
<feature type="domain" description="VTC" evidence="1">
    <location>
        <begin position="44"/>
        <end position="246"/>
    </location>
</feature>
<dbReference type="CDD" id="cd07750">
    <property type="entry name" value="PolyPPase_VTC_like"/>
    <property type="match status" value="1"/>
</dbReference>
<dbReference type="KEGG" id="manq:L1994_10500"/>
<dbReference type="EMBL" id="CP091092">
    <property type="protein sequence ID" value="WFN36555.1"/>
    <property type="molecule type" value="Genomic_DNA"/>
</dbReference>
<dbReference type="AlphaFoldDB" id="A0AAF0FMG5"/>
<keyword evidence="3" id="KW-1185">Reference proteome</keyword>
<organism evidence="2 3">
    <name type="scientific">Methanomicrobium antiquum</name>
    <dbReference type="NCBI Taxonomy" id="487686"/>
    <lineage>
        <taxon>Archaea</taxon>
        <taxon>Methanobacteriati</taxon>
        <taxon>Methanobacteriota</taxon>
        <taxon>Stenosarchaea group</taxon>
        <taxon>Methanomicrobia</taxon>
        <taxon>Methanomicrobiales</taxon>
        <taxon>Methanomicrobiaceae</taxon>
        <taxon>Methanomicrobium</taxon>
    </lineage>
</organism>
<evidence type="ECO:0000259" key="1">
    <source>
        <dbReference type="Pfam" id="PF09359"/>
    </source>
</evidence>
<dbReference type="GeneID" id="79950832"/>
<dbReference type="RefSeq" id="WP_278099390.1">
    <property type="nucleotide sequence ID" value="NZ_CP091092.1"/>
</dbReference>
<dbReference type="InterPro" id="IPR018966">
    <property type="entry name" value="VTC_domain"/>
</dbReference>
<gene>
    <name evidence="2" type="ORF">L1994_10500</name>
</gene>
<dbReference type="GO" id="GO:0006799">
    <property type="term" value="P:polyphosphate biosynthetic process"/>
    <property type="evidence" value="ECO:0007669"/>
    <property type="project" value="UniProtKB-ARBA"/>
</dbReference>
<evidence type="ECO:0000313" key="2">
    <source>
        <dbReference type="EMBL" id="WFN36555.1"/>
    </source>
</evidence>
<sequence>MEPTARKNQYGTNNILGNILSGTKKYEEITLDELKKSDASLMSRRESKYLMKFEDFMGIIPGLSEDYRILNVDGCTLSGYETVYYDDNSFITYNQHHSGKLNRYKLRTRRYLSSGESYVEIKEKKNTGVTIKRRIGTSESGILPKEEQDLFLKTNFPYDYHDFHPVMTTEYSRVTLVSKNYDERMTFDFGLTFSSCDKRISLSGVVIAEVKSGKNPTDSKALSVLQYSGIRKRSFSKYCIGVSLLYENLKHNRFKPNLIYLSRLSGGEALC</sequence>